<gene>
    <name evidence="3" type="ORF">H4O18_19620</name>
</gene>
<evidence type="ECO:0000313" key="4">
    <source>
        <dbReference type="Proteomes" id="UP000618952"/>
    </source>
</evidence>
<dbReference type="Gene3D" id="2.60.120.560">
    <property type="entry name" value="Exo-inulinase, domain 1"/>
    <property type="match status" value="1"/>
</dbReference>
<dbReference type="Proteomes" id="UP000618952">
    <property type="component" value="Unassembled WGS sequence"/>
</dbReference>
<evidence type="ECO:0000313" key="3">
    <source>
        <dbReference type="EMBL" id="MBC8770218.1"/>
    </source>
</evidence>
<accession>A0ABR7QSP1</accession>
<dbReference type="InterPro" id="IPR010496">
    <property type="entry name" value="AL/BT2_dom"/>
</dbReference>
<evidence type="ECO:0000256" key="1">
    <source>
        <dbReference type="SAM" id="SignalP"/>
    </source>
</evidence>
<organism evidence="3 4">
    <name type="scientific">Arenibacter arenosicollis</name>
    <dbReference type="NCBI Taxonomy" id="2762274"/>
    <lineage>
        <taxon>Bacteria</taxon>
        <taxon>Pseudomonadati</taxon>
        <taxon>Bacteroidota</taxon>
        <taxon>Flavobacteriia</taxon>
        <taxon>Flavobacteriales</taxon>
        <taxon>Flavobacteriaceae</taxon>
        <taxon>Arenibacter</taxon>
    </lineage>
</organism>
<sequence>MKRLLLSFILLLFISMACKNKTATGASSLFNGKTFSGWEGDTISTWRINNGTIIGGSLDKTVPHNDFLCTTRSYANFILKLKFKLTGNDGFINSGIQFRSKRLIDPPYEMTGYQADWGENYWASLYDESRRNKTLMAPDSLEVLEWININDWNDYEIRAEDRRIRLYINGHKTVDYTEKDMTIPQSGLIGLQIHGDGKAQVAFKDIFIEEIK</sequence>
<keyword evidence="4" id="KW-1185">Reference proteome</keyword>
<dbReference type="Pfam" id="PF06439">
    <property type="entry name" value="3keto-disac_hyd"/>
    <property type="match status" value="1"/>
</dbReference>
<evidence type="ECO:0000259" key="2">
    <source>
        <dbReference type="Pfam" id="PF06439"/>
    </source>
</evidence>
<protein>
    <submittedName>
        <fullName evidence="3">DUF1080 domain-containing protein</fullName>
    </submittedName>
</protein>
<proteinExistence type="predicted"/>
<comment type="caution">
    <text evidence="3">The sequence shown here is derived from an EMBL/GenBank/DDBJ whole genome shotgun (WGS) entry which is preliminary data.</text>
</comment>
<name>A0ABR7QSP1_9FLAO</name>
<dbReference type="EMBL" id="JACLHY010000029">
    <property type="protein sequence ID" value="MBC8770218.1"/>
    <property type="molecule type" value="Genomic_DNA"/>
</dbReference>
<feature type="chain" id="PRO_5046148903" evidence="1">
    <location>
        <begin position="20"/>
        <end position="212"/>
    </location>
</feature>
<dbReference type="PROSITE" id="PS51257">
    <property type="entry name" value="PROKAR_LIPOPROTEIN"/>
    <property type="match status" value="1"/>
</dbReference>
<dbReference type="RefSeq" id="WP_187587828.1">
    <property type="nucleotide sequence ID" value="NZ_JACLHY010000029.1"/>
</dbReference>
<feature type="domain" description="3-keto-alpha-glucoside-1,2-lyase/3-keto-2-hydroxy-glucal hydratase" evidence="2">
    <location>
        <begin position="25"/>
        <end position="208"/>
    </location>
</feature>
<feature type="signal peptide" evidence="1">
    <location>
        <begin position="1"/>
        <end position="19"/>
    </location>
</feature>
<keyword evidence="1" id="KW-0732">Signal</keyword>
<reference evidence="3 4" key="1">
    <citation type="submission" date="2020-08" db="EMBL/GenBank/DDBJ databases">
        <title>Arenibacter gaetbuli sp. nov., isolated from a sand dune.</title>
        <authorList>
            <person name="Park S."/>
            <person name="Yoon J.-H."/>
        </authorList>
    </citation>
    <scope>NUCLEOTIDE SEQUENCE [LARGE SCALE GENOMIC DNA]</scope>
    <source>
        <strain evidence="3 4">BSSL-BM3</strain>
    </source>
</reference>